<dbReference type="GO" id="GO:0016779">
    <property type="term" value="F:nucleotidyltransferase activity"/>
    <property type="evidence" value="ECO:0007669"/>
    <property type="project" value="UniProtKB-KW"/>
</dbReference>
<comment type="caution">
    <text evidence="1">The sequence shown here is derived from an EMBL/GenBank/DDBJ whole genome shotgun (WGS) entry which is preliminary data.</text>
</comment>
<keyword evidence="1" id="KW-0808">Transferase</keyword>
<keyword evidence="1" id="KW-0548">Nucleotidyltransferase</keyword>
<dbReference type="AlphaFoldDB" id="A0ABD1B7M9"/>
<organism evidence="1 2">
    <name type="scientific">Cardamine amara subsp. amara</name>
    <dbReference type="NCBI Taxonomy" id="228776"/>
    <lineage>
        <taxon>Eukaryota</taxon>
        <taxon>Viridiplantae</taxon>
        <taxon>Streptophyta</taxon>
        <taxon>Embryophyta</taxon>
        <taxon>Tracheophyta</taxon>
        <taxon>Spermatophyta</taxon>
        <taxon>Magnoliopsida</taxon>
        <taxon>eudicotyledons</taxon>
        <taxon>Gunneridae</taxon>
        <taxon>Pentapetalae</taxon>
        <taxon>rosids</taxon>
        <taxon>malvids</taxon>
        <taxon>Brassicales</taxon>
        <taxon>Brassicaceae</taxon>
        <taxon>Cardamineae</taxon>
        <taxon>Cardamine</taxon>
    </lineage>
</organism>
<reference evidence="1 2" key="1">
    <citation type="submission" date="2024-04" db="EMBL/GenBank/DDBJ databases">
        <title>Genome assembly C_amara_ONT_v2.</title>
        <authorList>
            <person name="Yant L."/>
            <person name="Moore C."/>
            <person name="Slenker M."/>
        </authorList>
    </citation>
    <scope>NUCLEOTIDE SEQUENCE [LARGE SCALE GENOMIC DNA]</scope>
    <source>
        <tissue evidence="1">Leaf</tissue>
    </source>
</reference>
<name>A0ABD1B7M9_CARAN</name>
<sequence length="153" mass="17654">MVLSTKKRIEYIYQYEDYHSVLGGRLECTMQNIADNFLNKFPSRCQGNLEEKLDTYIVYNERRKATSSAKKKKPNASAALHQTPDGALLDILRNAYDLFTECDIKLSMIEPNDKYVDSPPPYLILLHLALGPFWEVQDRNLREVPLPVTQNCN</sequence>
<gene>
    <name evidence="1" type="ORF">V5N11_034220</name>
</gene>
<dbReference type="InterPro" id="IPR039741">
    <property type="entry name" value="UDP-sugar_pyrophosphorylase"/>
</dbReference>
<dbReference type="SUPFAM" id="SSF53448">
    <property type="entry name" value="Nucleotide-diphospho-sugar transferases"/>
    <property type="match status" value="1"/>
</dbReference>
<keyword evidence="2" id="KW-1185">Reference proteome</keyword>
<accession>A0ABD1B7M9</accession>
<protein>
    <submittedName>
        <fullName evidence="1">UTP--glucose-1-phosphate uridylyltransferase 3</fullName>
    </submittedName>
</protein>
<dbReference type="Proteomes" id="UP001558713">
    <property type="component" value="Unassembled WGS sequence"/>
</dbReference>
<dbReference type="InterPro" id="IPR029044">
    <property type="entry name" value="Nucleotide-diphossugar_trans"/>
</dbReference>
<dbReference type="EMBL" id="JBANAX010000462">
    <property type="protein sequence ID" value="KAL1207925.1"/>
    <property type="molecule type" value="Genomic_DNA"/>
</dbReference>
<dbReference type="PANTHER" id="PTHR11952">
    <property type="entry name" value="UDP- GLUCOSE PYROPHOSPHORYLASE"/>
    <property type="match status" value="1"/>
</dbReference>
<dbReference type="PANTHER" id="PTHR11952:SF14">
    <property type="entry name" value="UTP--GLUCOSE-1-PHOSPHATE URIDYLYLTRANSFERASE 3, CHLOROPLASTIC"/>
    <property type="match status" value="1"/>
</dbReference>
<evidence type="ECO:0000313" key="2">
    <source>
        <dbReference type="Proteomes" id="UP001558713"/>
    </source>
</evidence>
<proteinExistence type="predicted"/>
<evidence type="ECO:0000313" key="1">
    <source>
        <dbReference type="EMBL" id="KAL1207925.1"/>
    </source>
</evidence>